<dbReference type="RefSeq" id="WP_307336073.1">
    <property type="nucleotide sequence ID" value="NZ_JAUSUD010000001.1"/>
</dbReference>
<dbReference type="InterPro" id="IPR025047">
    <property type="entry name" value="DUF3986"/>
</dbReference>
<protein>
    <recommendedName>
        <fullName evidence="3">DUF3986 family protein</fullName>
    </recommendedName>
</protein>
<name>A0ABT9Z9W5_9BACI</name>
<organism evidence="1 2">
    <name type="scientific">Metabacillus malikii</name>
    <dbReference type="NCBI Taxonomy" id="1504265"/>
    <lineage>
        <taxon>Bacteria</taxon>
        <taxon>Bacillati</taxon>
        <taxon>Bacillota</taxon>
        <taxon>Bacilli</taxon>
        <taxon>Bacillales</taxon>
        <taxon>Bacillaceae</taxon>
        <taxon>Metabacillus</taxon>
    </lineage>
</organism>
<keyword evidence="2" id="KW-1185">Reference proteome</keyword>
<evidence type="ECO:0008006" key="3">
    <source>
        <dbReference type="Google" id="ProtNLM"/>
    </source>
</evidence>
<accession>A0ABT9Z9W5</accession>
<evidence type="ECO:0000313" key="2">
    <source>
        <dbReference type="Proteomes" id="UP001234495"/>
    </source>
</evidence>
<dbReference type="Proteomes" id="UP001234495">
    <property type="component" value="Unassembled WGS sequence"/>
</dbReference>
<comment type="caution">
    <text evidence="1">The sequence shown here is derived from an EMBL/GenBank/DDBJ whole genome shotgun (WGS) entry which is preliminary data.</text>
</comment>
<gene>
    <name evidence="1" type="ORF">J2S19_000287</name>
</gene>
<proteinExistence type="predicted"/>
<dbReference type="Pfam" id="PF13143">
    <property type="entry name" value="DUF3986"/>
    <property type="match status" value="1"/>
</dbReference>
<sequence>MVYDDRYHLHIGYYENGHDIEAIALKRLNEDIWDIFFDFEFYGFQVPTEKSERLEYFGIKIFSIENEELDYFDGARKFEQWLLTNNLL</sequence>
<evidence type="ECO:0000313" key="1">
    <source>
        <dbReference type="EMBL" id="MDQ0229037.1"/>
    </source>
</evidence>
<dbReference type="EMBL" id="JAUSUD010000001">
    <property type="protein sequence ID" value="MDQ0229037.1"/>
    <property type="molecule type" value="Genomic_DNA"/>
</dbReference>
<reference evidence="1 2" key="1">
    <citation type="submission" date="2023-07" db="EMBL/GenBank/DDBJ databases">
        <title>Genomic Encyclopedia of Type Strains, Phase IV (KMG-IV): sequencing the most valuable type-strain genomes for metagenomic binning, comparative biology and taxonomic classification.</title>
        <authorList>
            <person name="Goeker M."/>
        </authorList>
    </citation>
    <scope>NUCLEOTIDE SEQUENCE [LARGE SCALE GENOMIC DNA]</scope>
    <source>
        <strain evidence="1 2">DSM 29005</strain>
    </source>
</reference>